<evidence type="ECO:0008006" key="8">
    <source>
        <dbReference type="Google" id="ProtNLM"/>
    </source>
</evidence>
<dbReference type="GO" id="GO:0016020">
    <property type="term" value="C:membrane"/>
    <property type="evidence" value="ECO:0007669"/>
    <property type="project" value="UniProtKB-SubCell"/>
</dbReference>
<organism evidence="7">
    <name type="scientific">Entomoneis paludosa</name>
    <dbReference type="NCBI Taxonomy" id="265537"/>
    <lineage>
        <taxon>Eukaryota</taxon>
        <taxon>Sar</taxon>
        <taxon>Stramenopiles</taxon>
        <taxon>Ochrophyta</taxon>
        <taxon>Bacillariophyta</taxon>
        <taxon>Bacillariophyceae</taxon>
        <taxon>Bacillariophycidae</taxon>
        <taxon>Entomoneidaceae</taxon>
        <taxon>Entomoneis</taxon>
    </lineage>
</organism>
<feature type="transmembrane region" description="Helical" evidence="5">
    <location>
        <begin position="133"/>
        <end position="152"/>
    </location>
</feature>
<feature type="transmembrane region" description="Helical" evidence="5">
    <location>
        <begin position="425"/>
        <end position="445"/>
    </location>
</feature>
<evidence type="ECO:0000256" key="6">
    <source>
        <dbReference type="SAM" id="SignalP"/>
    </source>
</evidence>
<evidence type="ECO:0000256" key="1">
    <source>
        <dbReference type="ARBA" id="ARBA00004141"/>
    </source>
</evidence>
<accession>A0A7S2YNZ0</accession>
<feature type="transmembrane region" description="Helical" evidence="5">
    <location>
        <begin position="280"/>
        <end position="300"/>
    </location>
</feature>
<feature type="transmembrane region" description="Helical" evidence="5">
    <location>
        <begin position="44"/>
        <end position="69"/>
    </location>
</feature>
<feature type="signal peptide" evidence="6">
    <location>
        <begin position="1"/>
        <end position="19"/>
    </location>
</feature>
<protein>
    <recommendedName>
        <fullName evidence="8">Major facilitator superfamily (MFS) profile domain-containing protein</fullName>
    </recommendedName>
</protein>
<dbReference type="InterPro" id="IPR036259">
    <property type="entry name" value="MFS_trans_sf"/>
</dbReference>
<dbReference type="GO" id="GO:0022857">
    <property type="term" value="F:transmembrane transporter activity"/>
    <property type="evidence" value="ECO:0007669"/>
    <property type="project" value="InterPro"/>
</dbReference>
<proteinExistence type="predicted"/>
<dbReference type="Gene3D" id="1.20.1250.20">
    <property type="entry name" value="MFS general substrate transporter like domains"/>
    <property type="match status" value="2"/>
</dbReference>
<feature type="chain" id="PRO_5030632883" description="Major facilitator superfamily (MFS) profile domain-containing protein" evidence="6">
    <location>
        <begin position="20"/>
        <end position="454"/>
    </location>
</feature>
<evidence type="ECO:0000313" key="7">
    <source>
        <dbReference type="EMBL" id="CAD9987365.1"/>
    </source>
</evidence>
<dbReference type="InterPro" id="IPR049680">
    <property type="entry name" value="FLVCR1-2_SLC49-like"/>
</dbReference>
<evidence type="ECO:0000256" key="3">
    <source>
        <dbReference type="ARBA" id="ARBA00022989"/>
    </source>
</evidence>
<dbReference type="PANTHER" id="PTHR10924">
    <property type="entry name" value="MAJOR FACILITATOR SUPERFAMILY PROTEIN-RELATED"/>
    <property type="match status" value="1"/>
</dbReference>
<keyword evidence="6" id="KW-0732">Signal</keyword>
<keyword evidence="4 5" id="KW-0472">Membrane</keyword>
<reference evidence="7" key="1">
    <citation type="submission" date="2021-01" db="EMBL/GenBank/DDBJ databases">
        <authorList>
            <person name="Corre E."/>
            <person name="Pelletier E."/>
            <person name="Niang G."/>
            <person name="Scheremetjew M."/>
            <person name="Finn R."/>
            <person name="Kale V."/>
            <person name="Holt S."/>
            <person name="Cochrane G."/>
            <person name="Meng A."/>
            <person name="Brown T."/>
            <person name="Cohen L."/>
        </authorList>
    </citation>
    <scope>NUCLEOTIDE SEQUENCE</scope>
    <source>
        <strain evidence="7">CCMP125</strain>
    </source>
</reference>
<dbReference type="InterPro" id="IPR011701">
    <property type="entry name" value="MFS"/>
</dbReference>
<feature type="transmembrane region" description="Helical" evidence="5">
    <location>
        <begin position="312"/>
        <end position="332"/>
    </location>
</feature>
<sequence length="454" mass="48600">MAFFLSLFLLMHRLGLYRGQLIGAVLNAMGAAIRYRYADDYSKVYVGTLLAAYAQTFIISAPSLIAASWFGAQERTTATSLGILASQLGTAVGLGVTIFVDFNDDGTTTYPYIHIGDVNNNSDTVDMNKLQHYLGAQLVMACVALLLIAIFGGDEPPSPPSREAHNARVDRASAMEFLAPKHRDSDVPSADDESSLLLGDAVILQYYTGDESDFSMGGGPSPFDYIESVKIVFSKWRNVVYLVSYGLPIGVFYAIPVFVGQLLTFDRYGTESNVAWSPGAIGWAGLVFQLSGIAGCFIAGRLIYRTNEFRSVLRGLLGGSVISLLIFLLAATSTSSGVDTSMISNDQSTTSVSIAIVFGLMGCGLCLAAANTVGVEWGRAMTFPADEVAVGGILECSAELWGFIMVSTGAWMMDNVDYEYGDGRICFLGTLAAAVTFSLVVTVLLQPKTTKPPR</sequence>
<dbReference type="PANTHER" id="PTHR10924:SF6">
    <property type="entry name" value="SOLUTE CARRIER FAMILY 49 MEMBER A3"/>
    <property type="match status" value="1"/>
</dbReference>
<dbReference type="AlphaFoldDB" id="A0A7S2YNZ0"/>
<evidence type="ECO:0000256" key="2">
    <source>
        <dbReference type="ARBA" id="ARBA00022692"/>
    </source>
</evidence>
<gene>
    <name evidence="7" type="ORF">APAL1065_LOCUS23209</name>
</gene>
<evidence type="ECO:0000256" key="4">
    <source>
        <dbReference type="ARBA" id="ARBA00023136"/>
    </source>
</evidence>
<evidence type="ECO:0000256" key="5">
    <source>
        <dbReference type="SAM" id="Phobius"/>
    </source>
</evidence>
<feature type="transmembrane region" description="Helical" evidence="5">
    <location>
        <begin position="239"/>
        <end position="260"/>
    </location>
</feature>
<dbReference type="SUPFAM" id="SSF103473">
    <property type="entry name" value="MFS general substrate transporter"/>
    <property type="match status" value="1"/>
</dbReference>
<dbReference type="EMBL" id="HBHT01034518">
    <property type="protein sequence ID" value="CAD9987365.1"/>
    <property type="molecule type" value="Transcribed_RNA"/>
</dbReference>
<feature type="transmembrane region" description="Helical" evidence="5">
    <location>
        <begin position="81"/>
        <end position="100"/>
    </location>
</feature>
<comment type="subcellular location">
    <subcellularLocation>
        <location evidence="1">Membrane</location>
        <topology evidence="1">Multi-pass membrane protein</topology>
    </subcellularLocation>
</comment>
<feature type="transmembrane region" description="Helical" evidence="5">
    <location>
        <begin position="389"/>
        <end position="413"/>
    </location>
</feature>
<keyword evidence="3 5" id="KW-1133">Transmembrane helix</keyword>
<keyword evidence="2 5" id="KW-0812">Transmembrane</keyword>
<dbReference type="Pfam" id="PF07690">
    <property type="entry name" value="MFS_1"/>
    <property type="match status" value="1"/>
</dbReference>
<feature type="transmembrane region" description="Helical" evidence="5">
    <location>
        <begin position="352"/>
        <end position="377"/>
    </location>
</feature>
<name>A0A7S2YNZ0_9STRA</name>